<keyword evidence="4" id="KW-1185">Reference proteome</keyword>
<feature type="compositionally biased region" description="Low complexity" evidence="1">
    <location>
        <begin position="55"/>
        <end position="65"/>
    </location>
</feature>
<dbReference type="EMBL" id="CM035418">
    <property type="protein sequence ID" value="KAH7420719.1"/>
    <property type="molecule type" value="Genomic_DNA"/>
</dbReference>
<comment type="caution">
    <text evidence="3">The sequence shown here is derived from an EMBL/GenBank/DDBJ whole genome shotgun (WGS) entry which is preliminary data.</text>
</comment>
<evidence type="ECO:0000256" key="1">
    <source>
        <dbReference type="SAM" id="MobiDB-lite"/>
    </source>
</evidence>
<evidence type="ECO:0000256" key="2">
    <source>
        <dbReference type="SAM" id="SignalP"/>
    </source>
</evidence>
<feature type="signal peptide" evidence="2">
    <location>
        <begin position="1"/>
        <end position="30"/>
    </location>
</feature>
<gene>
    <name evidence="3" type="ORF">KP509_13G019000</name>
</gene>
<name>A0A8T2TJA2_CERRI</name>
<dbReference type="Proteomes" id="UP000825935">
    <property type="component" value="Chromosome 13"/>
</dbReference>
<feature type="compositionally biased region" description="Pro residues" evidence="1">
    <location>
        <begin position="73"/>
        <end position="84"/>
    </location>
</feature>
<sequence length="179" mass="18697">MANGDSTYLIVSSCLWLCICFRFCVDRGSADSPPLTLVGTLELRYQNKSAPPPSQDSESSSSSVPKGKKGSPSPAPSPSPPLTPSPFLKNDGYNKTDQPAQQSPGPGELNTPPNYTPINPVSPSAPSTSPPPSSAPKQKVFDSSGDDLSTRGKVSGIILVAMTCLACFKLKISLMGLTI</sequence>
<feature type="chain" id="PRO_5035855669" evidence="2">
    <location>
        <begin position="31"/>
        <end position="179"/>
    </location>
</feature>
<accession>A0A8T2TJA2</accession>
<proteinExistence type="predicted"/>
<feature type="compositionally biased region" description="Polar residues" evidence="1">
    <location>
        <begin position="111"/>
        <end position="121"/>
    </location>
</feature>
<evidence type="ECO:0000313" key="4">
    <source>
        <dbReference type="Proteomes" id="UP000825935"/>
    </source>
</evidence>
<keyword evidence="2" id="KW-0732">Signal</keyword>
<feature type="compositionally biased region" description="Polar residues" evidence="1">
    <location>
        <begin position="93"/>
        <end position="104"/>
    </location>
</feature>
<evidence type="ECO:0000313" key="3">
    <source>
        <dbReference type="EMBL" id="KAH7420719.1"/>
    </source>
</evidence>
<reference evidence="3" key="1">
    <citation type="submission" date="2021-08" db="EMBL/GenBank/DDBJ databases">
        <title>WGS assembly of Ceratopteris richardii.</title>
        <authorList>
            <person name="Marchant D.B."/>
            <person name="Chen G."/>
            <person name="Jenkins J."/>
            <person name="Shu S."/>
            <person name="Leebens-Mack J."/>
            <person name="Grimwood J."/>
            <person name="Schmutz J."/>
            <person name="Soltis P."/>
            <person name="Soltis D."/>
            <person name="Chen Z.-H."/>
        </authorList>
    </citation>
    <scope>NUCLEOTIDE SEQUENCE</scope>
    <source>
        <strain evidence="3">Whitten #5841</strain>
        <tissue evidence="3">Leaf</tissue>
    </source>
</reference>
<dbReference type="AlphaFoldDB" id="A0A8T2TJA2"/>
<feature type="region of interest" description="Disordered" evidence="1">
    <location>
        <begin position="46"/>
        <end position="149"/>
    </location>
</feature>
<organism evidence="3 4">
    <name type="scientific">Ceratopteris richardii</name>
    <name type="common">Triangle waterfern</name>
    <dbReference type="NCBI Taxonomy" id="49495"/>
    <lineage>
        <taxon>Eukaryota</taxon>
        <taxon>Viridiplantae</taxon>
        <taxon>Streptophyta</taxon>
        <taxon>Embryophyta</taxon>
        <taxon>Tracheophyta</taxon>
        <taxon>Polypodiopsida</taxon>
        <taxon>Polypodiidae</taxon>
        <taxon>Polypodiales</taxon>
        <taxon>Pteridineae</taxon>
        <taxon>Pteridaceae</taxon>
        <taxon>Parkerioideae</taxon>
        <taxon>Ceratopteris</taxon>
    </lineage>
</organism>
<protein>
    <submittedName>
        <fullName evidence="3">Uncharacterized protein</fullName>
    </submittedName>
</protein>